<keyword evidence="1" id="KW-0472">Membrane</keyword>
<dbReference type="Proteomes" id="UP000054279">
    <property type="component" value="Unassembled WGS sequence"/>
</dbReference>
<feature type="transmembrane region" description="Helical" evidence="1">
    <location>
        <begin position="43"/>
        <end position="71"/>
    </location>
</feature>
<organism evidence="2 3">
    <name type="scientific">Sphaerobolus stellatus (strain SS14)</name>
    <dbReference type="NCBI Taxonomy" id="990650"/>
    <lineage>
        <taxon>Eukaryota</taxon>
        <taxon>Fungi</taxon>
        <taxon>Dikarya</taxon>
        <taxon>Basidiomycota</taxon>
        <taxon>Agaricomycotina</taxon>
        <taxon>Agaricomycetes</taxon>
        <taxon>Phallomycetidae</taxon>
        <taxon>Geastrales</taxon>
        <taxon>Sphaerobolaceae</taxon>
        <taxon>Sphaerobolus</taxon>
    </lineage>
</organism>
<protein>
    <submittedName>
        <fullName evidence="2">Unplaced genomic scaffold SPHSTscaffold_298, whole genome shotgun sequence</fullName>
    </submittedName>
</protein>
<keyword evidence="3" id="KW-1185">Reference proteome</keyword>
<evidence type="ECO:0000313" key="3">
    <source>
        <dbReference type="Proteomes" id="UP000054279"/>
    </source>
</evidence>
<evidence type="ECO:0000313" key="2">
    <source>
        <dbReference type="EMBL" id="KIJ26351.1"/>
    </source>
</evidence>
<evidence type="ECO:0000256" key="1">
    <source>
        <dbReference type="SAM" id="Phobius"/>
    </source>
</evidence>
<accession>A0A0C9ULN1</accession>
<dbReference type="AlphaFoldDB" id="A0A0C9ULN1"/>
<reference evidence="2 3" key="1">
    <citation type="submission" date="2014-06" db="EMBL/GenBank/DDBJ databases">
        <title>Evolutionary Origins and Diversification of the Mycorrhizal Mutualists.</title>
        <authorList>
            <consortium name="DOE Joint Genome Institute"/>
            <consortium name="Mycorrhizal Genomics Consortium"/>
            <person name="Kohler A."/>
            <person name="Kuo A."/>
            <person name="Nagy L.G."/>
            <person name="Floudas D."/>
            <person name="Copeland A."/>
            <person name="Barry K.W."/>
            <person name="Cichocki N."/>
            <person name="Veneault-Fourrey C."/>
            <person name="LaButti K."/>
            <person name="Lindquist E.A."/>
            <person name="Lipzen A."/>
            <person name="Lundell T."/>
            <person name="Morin E."/>
            <person name="Murat C."/>
            <person name="Riley R."/>
            <person name="Ohm R."/>
            <person name="Sun H."/>
            <person name="Tunlid A."/>
            <person name="Henrissat B."/>
            <person name="Grigoriev I.V."/>
            <person name="Hibbett D.S."/>
            <person name="Martin F."/>
        </authorList>
    </citation>
    <scope>NUCLEOTIDE SEQUENCE [LARGE SCALE GENOMIC DNA]</scope>
    <source>
        <strain evidence="2 3">SS14</strain>
    </source>
</reference>
<dbReference type="HOGENOM" id="CLU_1628120_0_0_1"/>
<keyword evidence="1" id="KW-0812">Transmembrane</keyword>
<gene>
    <name evidence="2" type="ORF">M422DRAFT_55577</name>
</gene>
<dbReference type="EMBL" id="KN837373">
    <property type="protein sequence ID" value="KIJ26351.1"/>
    <property type="molecule type" value="Genomic_DNA"/>
</dbReference>
<keyword evidence="1" id="KW-1133">Transmembrane helix</keyword>
<sequence length="163" mass="18353">MLYGAHLEPSSSFQRVPHRQCKPFVPFDLDTALMNTYRSYARIFPWPMILLLPKLPVVCAALVISVLNVVLQYANLGPVHGSVDSQFLAQASMNVHPFEVLLKTHVWDSNDESPEPCLKRHFTQTAESMLIRIESHFAKTATKNDTADRGVITSSMTWRAALD</sequence>
<proteinExistence type="predicted"/>
<name>A0A0C9ULN1_SPHS4</name>